<dbReference type="Pfam" id="PF20101">
    <property type="entry name" value="DUF6491"/>
    <property type="match status" value="1"/>
</dbReference>
<dbReference type="RefSeq" id="WP_188158539.1">
    <property type="nucleotide sequence ID" value="NZ_BMGH01000001.1"/>
</dbReference>
<keyword evidence="1" id="KW-0732">Signal</keyword>
<name>A0A8J2V4P6_9PROT</name>
<feature type="chain" id="PRO_5035214341" evidence="1">
    <location>
        <begin position="29"/>
        <end position="148"/>
    </location>
</feature>
<comment type="caution">
    <text evidence="2">The sequence shown here is derived from an EMBL/GenBank/DDBJ whole genome shotgun (WGS) entry which is preliminary data.</text>
</comment>
<organism evidence="2 3">
    <name type="scientific">Aquisalinus flavus</name>
    <dbReference type="NCBI Taxonomy" id="1526572"/>
    <lineage>
        <taxon>Bacteria</taxon>
        <taxon>Pseudomonadati</taxon>
        <taxon>Pseudomonadota</taxon>
        <taxon>Alphaproteobacteria</taxon>
        <taxon>Parvularculales</taxon>
        <taxon>Parvularculaceae</taxon>
        <taxon>Aquisalinus</taxon>
    </lineage>
</organism>
<protein>
    <submittedName>
        <fullName evidence="2">Uncharacterized protein</fullName>
    </submittedName>
</protein>
<evidence type="ECO:0000313" key="3">
    <source>
        <dbReference type="Proteomes" id="UP000613582"/>
    </source>
</evidence>
<evidence type="ECO:0000256" key="1">
    <source>
        <dbReference type="SAM" id="SignalP"/>
    </source>
</evidence>
<feature type="signal peptide" evidence="1">
    <location>
        <begin position="1"/>
        <end position="28"/>
    </location>
</feature>
<reference evidence="2" key="2">
    <citation type="submission" date="2020-09" db="EMBL/GenBank/DDBJ databases">
        <authorList>
            <person name="Sun Q."/>
            <person name="Zhou Y."/>
        </authorList>
    </citation>
    <scope>NUCLEOTIDE SEQUENCE</scope>
    <source>
        <strain evidence="2">CGMCC 1.12921</strain>
    </source>
</reference>
<keyword evidence="3" id="KW-1185">Reference proteome</keyword>
<evidence type="ECO:0000313" key="2">
    <source>
        <dbReference type="EMBL" id="GGD11378.1"/>
    </source>
</evidence>
<dbReference type="EMBL" id="BMGH01000001">
    <property type="protein sequence ID" value="GGD11378.1"/>
    <property type="molecule type" value="Genomic_DNA"/>
</dbReference>
<dbReference type="AlphaFoldDB" id="A0A8J2V4P6"/>
<proteinExistence type="predicted"/>
<accession>A0A8J2V4P6</accession>
<sequence>MSFMNHGTLGALLGVCVLTACSSTPEQAAERAQAQAVVSAEINARQGKAVGQICPRGSDGWRMLGDDAVLLEARGEWYMAELSGMCNPASAFAGLATRSGTGSSCLARGDKLLTGSPRSGEVCVITGLYDWDEAAEVAASTSTGVAND</sequence>
<reference evidence="2" key="1">
    <citation type="journal article" date="2014" name="Int. J. Syst. Evol. Microbiol.">
        <title>Complete genome sequence of Corynebacterium casei LMG S-19264T (=DSM 44701T), isolated from a smear-ripened cheese.</title>
        <authorList>
            <consortium name="US DOE Joint Genome Institute (JGI-PGF)"/>
            <person name="Walter F."/>
            <person name="Albersmeier A."/>
            <person name="Kalinowski J."/>
            <person name="Ruckert C."/>
        </authorList>
    </citation>
    <scope>NUCLEOTIDE SEQUENCE</scope>
    <source>
        <strain evidence="2">CGMCC 1.12921</strain>
    </source>
</reference>
<gene>
    <name evidence="2" type="ORF">GCM10011342_20220</name>
</gene>
<dbReference type="Proteomes" id="UP000613582">
    <property type="component" value="Unassembled WGS sequence"/>
</dbReference>
<dbReference type="InterPro" id="IPR045500">
    <property type="entry name" value="DUF6491"/>
</dbReference>